<accession>A0ABZ1REH2</accession>
<evidence type="ECO:0000313" key="1">
    <source>
        <dbReference type="EMBL" id="WUO44507.1"/>
    </source>
</evidence>
<reference evidence="1" key="1">
    <citation type="submission" date="2022-10" db="EMBL/GenBank/DDBJ databases">
        <title>The complete genomes of actinobacterial strains from the NBC collection.</title>
        <authorList>
            <person name="Joergensen T.S."/>
            <person name="Alvarez Arevalo M."/>
            <person name="Sterndorff E.B."/>
            <person name="Faurdal D."/>
            <person name="Vuksanovic O."/>
            <person name="Mourched A.-S."/>
            <person name="Charusanti P."/>
            <person name="Shaw S."/>
            <person name="Blin K."/>
            <person name="Weber T."/>
        </authorList>
    </citation>
    <scope>NUCLEOTIDE SEQUENCE</scope>
    <source>
        <strain evidence="1">NBC_00283</strain>
    </source>
</reference>
<name>A0ABZ1REH2_9ACTN</name>
<protein>
    <submittedName>
        <fullName evidence="1">Uncharacterized protein</fullName>
    </submittedName>
</protein>
<sequence>MLVELSKFCEIVDQLAIIRWNSVNLSTNGWCRPPFQRTAAGAQLVTSPAALSLLAEHLTPAGAGHPWTGARFSST</sequence>
<keyword evidence="2" id="KW-1185">Reference proteome</keyword>
<gene>
    <name evidence="1" type="ORF">OHU17_01080</name>
</gene>
<evidence type="ECO:0000313" key="2">
    <source>
        <dbReference type="Proteomes" id="UP001432075"/>
    </source>
</evidence>
<dbReference type="Proteomes" id="UP001432075">
    <property type="component" value="Chromosome"/>
</dbReference>
<dbReference type="EMBL" id="CP108057">
    <property type="protein sequence ID" value="WUO44507.1"/>
    <property type="molecule type" value="Genomic_DNA"/>
</dbReference>
<dbReference type="RefSeq" id="WP_328774939.1">
    <property type="nucleotide sequence ID" value="NZ_CP108057.1"/>
</dbReference>
<proteinExistence type="predicted"/>
<organism evidence="1 2">
    <name type="scientific">Streptomyces goshikiensis</name>
    <dbReference type="NCBI Taxonomy" id="1942"/>
    <lineage>
        <taxon>Bacteria</taxon>
        <taxon>Bacillati</taxon>
        <taxon>Actinomycetota</taxon>
        <taxon>Actinomycetes</taxon>
        <taxon>Kitasatosporales</taxon>
        <taxon>Streptomycetaceae</taxon>
        <taxon>Streptomyces</taxon>
    </lineage>
</organism>